<dbReference type="Proteomes" id="UP000663792">
    <property type="component" value="Unassembled WGS sequence"/>
</dbReference>
<dbReference type="Gene3D" id="3.40.50.150">
    <property type="entry name" value="Vaccinia Virus protein VP39"/>
    <property type="match status" value="1"/>
</dbReference>
<feature type="binding site" evidence="1">
    <location>
        <position position="21"/>
    </location>
    <ligand>
        <name>Zn(2+)</name>
        <dbReference type="ChEBI" id="CHEBI:29105"/>
    </ligand>
</feature>
<comment type="caution">
    <text evidence="5">The sequence shown here is derived from an EMBL/GenBank/DDBJ whole genome shotgun (WGS) entry which is preliminary data.</text>
</comment>
<evidence type="ECO:0000313" key="5">
    <source>
        <dbReference type="EMBL" id="MBM9467840.1"/>
    </source>
</evidence>
<feature type="binding site" evidence="2">
    <location>
        <position position="79"/>
    </location>
    <ligand>
        <name>S-adenosyl-L-methionine</name>
        <dbReference type="ChEBI" id="CHEBI:59789"/>
    </ligand>
</feature>
<keyword evidence="6" id="KW-1185">Reference proteome</keyword>
<evidence type="ECO:0000259" key="3">
    <source>
        <dbReference type="Pfam" id="PF13649"/>
    </source>
</evidence>
<keyword evidence="1" id="KW-0479">Metal-binding</keyword>
<proteinExistence type="predicted"/>
<dbReference type="Pfam" id="PF13649">
    <property type="entry name" value="Methyltransf_25"/>
    <property type="match status" value="1"/>
</dbReference>
<dbReference type="GO" id="GO:0008168">
    <property type="term" value="F:methyltransferase activity"/>
    <property type="evidence" value="ECO:0007669"/>
    <property type="project" value="InterPro"/>
</dbReference>
<organism evidence="5 6">
    <name type="scientific">Nakamurella leprariae</name>
    <dbReference type="NCBI Taxonomy" id="2803911"/>
    <lineage>
        <taxon>Bacteria</taxon>
        <taxon>Bacillati</taxon>
        <taxon>Actinomycetota</taxon>
        <taxon>Actinomycetes</taxon>
        <taxon>Nakamurellales</taxon>
        <taxon>Nakamurellaceae</taxon>
        <taxon>Nakamurella</taxon>
    </lineage>
</organism>
<dbReference type="AlphaFoldDB" id="A0A938YHD6"/>
<dbReference type="PIRSF" id="PIRSF018249">
    <property type="entry name" value="MyrA_prd"/>
    <property type="match status" value="1"/>
</dbReference>
<name>A0A938YHD6_9ACTN</name>
<dbReference type="CDD" id="cd02440">
    <property type="entry name" value="AdoMet_MTases"/>
    <property type="match status" value="1"/>
</dbReference>
<evidence type="ECO:0000256" key="2">
    <source>
        <dbReference type="PIRSR" id="PIRSR018249-2"/>
    </source>
</evidence>
<evidence type="ECO:0000259" key="4">
    <source>
        <dbReference type="Pfam" id="PF21302"/>
    </source>
</evidence>
<accession>A0A938YHD6</accession>
<reference evidence="5" key="1">
    <citation type="submission" date="2021-01" db="EMBL/GenBank/DDBJ databases">
        <title>YIM 132084 draft genome.</title>
        <authorList>
            <person name="An D."/>
        </authorList>
    </citation>
    <scope>NUCLEOTIDE SEQUENCE</scope>
    <source>
        <strain evidence="5">YIM 132084</strain>
    </source>
</reference>
<gene>
    <name evidence="5" type="ORF">JL106_11155</name>
</gene>
<keyword evidence="1" id="KW-0862">Zinc</keyword>
<feature type="binding site" evidence="2">
    <location>
        <position position="197"/>
    </location>
    <ligand>
        <name>S-adenosyl-L-methionine</name>
        <dbReference type="ChEBI" id="CHEBI:59789"/>
    </ligand>
</feature>
<feature type="binding site" evidence="1">
    <location>
        <position position="35"/>
    </location>
    <ligand>
        <name>Zn(2+)</name>
        <dbReference type="ChEBI" id="CHEBI:29105"/>
    </ligand>
</feature>
<dbReference type="EMBL" id="JAERWK010000014">
    <property type="protein sequence ID" value="MBM9467840.1"/>
    <property type="molecule type" value="Genomic_DNA"/>
</dbReference>
<dbReference type="SUPFAM" id="SSF53335">
    <property type="entry name" value="S-adenosyl-L-methionine-dependent methyltransferases"/>
    <property type="match status" value="1"/>
</dbReference>
<evidence type="ECO:0000256" key="1">
    <source>
        <dbReference type="PIRSR" id="PIRSR018249-1"/>
    </source>
</evidence>
<dbReference type="InterPro" id="IPR016718">
    <property type="entry name" value="rRNA_m1G-MeTrfase_A_prd"/>
</dbReference>
<feature type="domain" description="23S rRNA (guanine(745)-N(1))-methyltransferase N-terminal" evidence="4">
    <location>
        <begin position="17"/>
        <end position="51"/>
    </location>
</feature>
<evidence type="ECO:0000313" key="6">
    <source>
        <dbReference type="Proteomes" id="UP000663792"/>
    </source>
</evidence>
<dbReference type="InterPro" id="IPR048647">
    <property type="entry name" value="RlmA_N"/>
</dbReference>
<dbReference type="InterPro" id="IPR029063">
    <property type="entry name" value="SAM-dependent_MTases_sf"/>
</dbReference>
<sequence>MTAELPAALLAVLPALRCPVCGGTVRSDGGRSLVCPQAHRFDVARQGFVTLRSGRPDPGTADTAEMVAARERFLATGHYRPIADRLAAVTAQSLPGGSGGLIVDLAGGTGSYLAVVLEALPDRHGVCLDLSRPALQRAARAHPRAAAIGADVWQPLPLADGCAAAVLSVFGPRNPAEIERVLRPDGVLVTVTPTADHLAELIGPLGMLSVDERKTERLATALARFDSNAGPELRQQFSLTDAEAADLTGMGPSAFHTDPDTRAARIAALPRPLTATLSVQVTVHRPAGA</sequence>
<dbReference type="InterPro" id="IPR041698">
    <property type="entry name" value="Methyltransf_25"/>
</dbReference>
<feature type="binding site" evidence="1">
    <location>
        <position position="39"/>
    </location>
    <ligand>
        <name>Zn(2+)</name>
        <dbReference type="ChEBI" id="CHEBI:29105"/>
    </ligand>
</feature>
<feature type="binding site" evidence="1">
    <location>
        <position position="18"/>
    </location>
    <ligand>
        <name>Zn(2+)</name>
        <dbReference type="ChEBI" id="CHEBI:29105"/>
    </ligand>
</feature>
<protein>
    <submittedName>
        <fullName evidence="5">rRNA (Guanine-N1)-methyltransferase</fullName>
    </submittedName>
</protein>
<keyword evidence="2" id="KW-0949">S-adenosyl-L-methionine</keyword>
<dbReference type="RefSeq" id="WP_205260803.1">
    <property type="nucleotide sequence ID" value="NZ_JAERWK010000014.1"/>
</dbReference>
<dbReference type="GO" id="GO:0046872">
    <property type="term" value="F:metal ion binding"/>
    <property type="evidence" value="ECO:0007669"/>
    <property type="project" value="UniProtKB-KW"/>
</dbReference>
<feature type="domain" description="Methyltransferase" evidence="3">
    <location>
        <begin position="102"/>
        <end position="186"/>
    </location>
</feature>
<dbReference type="Pfam" id="PF21302">
    <property type="entry name" value="Zn_ribbon_RlmA"/>
    <property type="match status" value="1"/>
</dbReference>
<feature type="binding site" evidence="2">
    <location>
        <begin position="109"/>
        <end position="110"/>
    </location>
    <ligand>
        <name>S-adenosyl-L-methionine</name>
        <dbReference type="ChEBI" id="CHEBI:59789"/>
    </ligand>
</feature>